<organism evidence="2 3">
    <name type="scientific">Ureibacillus thermosphaericus</name>
    <dbReference type="NCBI Taxonomy" id="51173"/>
    <lineage>
        <taxon>Bacteria</taxon>
        <taxon>Bacillati</taxon>
        <taxon>Bacillota</taxon>
        <taxon>Bacilli</taxon>
        <taxon>Bacillales</taxon>
        <taxon>Caryophanaceae</taxon>
        <taxon>Ureibacillus</taxon>
    </lineage>
</organism>
<reference evidence="2 3" key="1">
    <citation type="submission" date="2020-08" db="EMBL/GenBank/DDBJ databases">
        <title>Genomic Encyclopedia of Type Strains, Phase IV (KMG-IV): sequencing the most valuable type-strain genomes for metagenomic binning, comparative biology and taxonomic classification.</title>
        <authorList>
            <person name="Goeker M."/>
        </authorList>
    </citation>
    <scope>NUCLEOTIDE SEQUENCE [LARGE SCALE GENOMIC DNA]</scope>
    <source>
        <strain evidence="2 3">DSM 10633</strain>
    </source>
</reference>
<keyword evidence="1" id="KW-0812">Transmembrane</keyword>
<name>A0A840PQI4_URETH</name>
<dbReference type="AlphaFoldDB" id="A0A840PQI4"/>
<evidence type="ECO:0000313" key="3">
    <source>
        <dbReference type="Proteomes" id="UP000557217"/>
    </source>
</evidence>
<proteinExistence type="predicted"/>
<protein>
    <submittedName>
        <fullName evidence="2">Asparagine N-glycosylation enzyme membrane subunit Stt3</fullName>
    </submittedName>
</protein>
<dbReference type="Proteomes" id="UP000557217">
    <property type="component" value="Unassembled WGS sequence"/>
</dbReference>
<gene>
    <name evidence="2" type="ORF">HNR36_001145</name>
</gene>
<keyword evidence="1" id="KW-1133">Transmembrane helix</keyword>
<keyword evidence="1" id="KW-0472">Membrane</keyword>
<feature type="transmembrane region" description="Helical" evidence="1">
    <location>
        <begin position="31"/>
        <end position="53"/>
    </location>
</feature>
<feature type="transmembrane region" description="Helical" evidence="1">
    <location>
        <begin position="6"/>
        <end position="24"/>
    </location>
</feature>
<evidence type="ECO:0000313" key="2">
    <source>
        <dbReference type="EMBL" id="MBB5148759.1"/>
    </source>
</evidence>
<dbReference type="EMBL" id="JACHGZ010000009">
    <property type="protein sequence ID" value="MBB5148759.1"/>
    <property type="molecule type" value="Genomic_DNA"/>
</dbReference>
<evidence type="ECO:0000256" key="1">
    <source>
        <dbReference type="SAM" id="Phobius"/>
    </source>
</evidence>
<sequence>MIINMLTVIFVLICCIVSFLLMVFTKKTLLFRYIPIVIITVSFIFITIKYFFYSYYLIVTKLFDGVILVLFLILWFFIMIEHVILDFIEDYSNIRSSFRIMYNRIKRLKFRYVRLHFIKKIKNQSLH</sequence>
<feature type="transmembrane region" description="Helical" evidence="1">
    <location>
        <begin position="65"/>
        <end position="88"/>
    </location>
</feature>
<comment type="caution">
    <text evidence="2">The sequence shown here is derived from an EMBL/GenBank/DDBJ whole genome shotgun (WGS) entry which is preliminary data.</text>
</comment>
<accession>A0A840PQI4</accession>
<keyword evidence="3" id="KW-1185">Reference proteome</keyword>